<reference evidence="3" key="1">
    <citation type="submission" date="2020-11" db="EMBL/GenBank/DDBJ databases">
        <authorList>
            <consortium name="DOE Joint Genome Institute"/>
            <person name="Ahrendt S."/>
            <person name="Riley R."/>
            <person name="Andreopoulos W."/>
            <person name="Labutti K."/>
            <person name="Pangilinan J."/>
            <person name="Ruiz-Duenas F.J."/>
            <person name="Barrasa J.M."/>
            <person name="Sanchez-Garcia M."/>
            <person name="Camarero S."/>
            <person name="Miyauchi S."/>
            <person name="Serrano A."/>
            <person name="Linde D."/>
            <person name="Babiker R."/>
            <person name="Drula E."/>
            <person name="Ayuso-Fernandez I."/>
            <person name="Pacheco R."/>
            <person name="Padilla G."/>
            <person name="Ferreira P."/>
            <person name="Barriuso J."/>
            <person name="Kellner H."/>
            <person name="Castanera R."/>
            <person name="Alfaro M."/>
            <person name="Ramirez L."/>
            <person name="Pisabarro A.G."/>
            <person name="Kuo A."/>
            <person name="Tritt A."/>
            <person name="Lipzen A."/>
            <person name="He G."/>
            <person name="Yan M."/>
            <person name="Ng V."/>
            <person name="Cullen D."/>
            <person name="Martin F."/>
            <person name="Rosso M.-N."/>
            <person name="Henrissat B."/>
            <person name="Hibbett D."/>
            <person name="Martinez A.T."/>
            <person name="Grigoriev I.V."/>
        </authorList>
    </citation>
    <scope>NUCLEOTIDE SEQUENCE</scope>
    <source>
        <strain evidence="3">CBS 247.69</strain>
    </source>
</reference>
<comment type="caution">
    <text evidence="3">The sequence shown here is derived from an EMBL/GenBank/DDBJ whole genome shotgun (WGS) entry which is preliminary data.</text>
</comment>
<name>A0A9P5Y2J7_9AGAR</name>
<feature type="compositionally biased region" description="Basic and acidic residues" evidence="2">
    <location>
        <begin position="702"/>
        <end position="711"/>
    </location>
</feature>
<feature type="compositionally biased region" description="Acidic residues" evidence="2">
    <location>
        <begin position="146"/>
        <end position="159"/>
    </location>
</feature>
<accession>A0A9P5Y2J7</accession>
<sequence length="852" mass="93220">MLRSINSPSDSHNDDHLRHLLDQRTTRAGRFSAISELSDTPSVYSRPYFSPRPLDRELRSVPADSQYNSPISPGLGAQTNRDRLNDPAASILDLDDSRSSISSSDAYDDDEQPTVDDDDDDDDDEPLPRMSLLGPKMRFHSRAPWELDDDALQEEEEPEYGTLLPKKGFGLSSPRASTSRPSGESARSQVRSKKSFETTSSQVSYPRGALYALAQESLSTSALGPSLTSIQKSSRGKFSLGRVRPESPKPSLPPSPISSSKGGHSPAHTHLYTTSPNRGQEVSNTNNFQLYENSSSHSRPSYSDEDVHPYANPDLVMSYVEDNSHYPRHNIARSDSITTVTDSVIASSLTRTGKKATLDPNSNMVVHRDRISALHGKEISSPIIGFNGTLRSEPAQISDDHRSLAPPQATTNLSGWNDRVTPPTFALISLEEARAQRLRSATVNPEISRPPQLSSTTDFPDFEKDMEKKLEYPDGNLSPVTSRGRARSISAGAKAKHAIQNIVAGVQPRLEKSDSDVGVTQNGGLPGKTLKHKKSGFMRLFNGGRAHEKEERVLPPPVPSLSDGFAAYNAQQATQKNTKHTTYRIPVPELAPAFIENSESRTESSSVAHTSTYSKPISGSRRVFPPLSINTIPWDQPDRGPLSAVEDLSFQTRTLPNPNCLPEKPWLNESTPQSAPANITEFPALKLRPVSTTFSAQFGDHIVGKDPRPSLETDISTPSPSNNVFSPITPDSSIQTDHTSSDKLTPHFAPVSSDQASIIQLLQDQIVSSKRAWQRHISELEGEIRDLKAEVEDLRSTSQVDYCDVCGRGKRANGDTSVSRQHSDNPVGIKNSVVHRPRARTGTASRFGSAVS</sequence>
<feature type="coiled-coil region" evidence="1">
    <location>
        <begin position="770"/>
        <end position="797"/>
    </location>
</feature>
<feature type="compositionally biased region" description="Polar residues" evidence="2">
    <location>
        <begin position="271"/>
        <end position="283"/>
    </location>
</feature>
<organism evidence="3 4">
    <name type="scientific">Collybia nuda</name>
    <dbReference type="NCBI Taxonomy" id="64659"/>
    <lineage>
        <taxon>Eukaryota</taxon>
        <taxon>Fungi</taxon>
        <taxon>Dikarya</taxon>
        <taxon>Basidiomycota</taxon>
        <taxon>Agaricomycotina</taxon>
        <taxon>Agaricomycetes</taxon>
        <taxon>Agaricomycetidae</taxon>
        <taxon>Agaricales</taxon>
        <taxon>Tricholomatineae</taxon>
        <taxon>Clitocybaceae</taxon>
        <taxon>Collybia</taxon>
    </lineage>
</organism>
<feature type="compositionally biased region" description="Polar residues" evidence="2">
    <location>
        <begin position="220"/>
        <end position="233"/>
    </location>
</feature>
<dbReference type="EMBL" id="MU150275">
    <property type="protein sequence ID" value="KAF9462108.1"/>
    <property type="molecule type" value="Genomic_DNA"/>
</dbReference>
<proteinExistence type="predicted"/>
<evidence type="ECO:0000313" key="3">
    <source>
        <dbReference type="EMBL" id="KAF9462108.1"/>
    </source>
</evidence>
<feature type="compositionally biased region" description="Polar residues" evidence="2">
    <location>
        <begin position="713"/>
        <end position="727"/>
    </location>
</feature>
<evidence type="ECO:0000256" key="1">
    <source>
        <dbReference type="SAM" id="Coils"/>
    </source>
</evidence>
<feature type="compositionally biased region" description="Polar residues" evidence="2">
    <location>
        <begin position="174"/>
        <end position="189"/>
    </location>
</feature>
<feature type="compositionally biased region" description="Polar residues" evidence="2">
    <location>
        <begin position="842"/>
        <end position="852"/>
    </location>
</feature>
<feature type="compositionally biased region" description="Basic and acidic residues" evidence="2">
    <location>
        <begin position="11"/>
        <end position="25"/>
    </location>
</feature>
<dbReference type="OrthoDB" id="2565072at2759"/>
<gene>
    <name evidence="3" type="ORF">BDZ94DRAFT_746855</name>
</gene>
<feature type="compositionally biased region" description="Polar residues" evidence="2">
    <location>
        <begin position="1"/>
        <end position="10"/>
    </location>
</feature>
<feature type="region of interest" description="Disordered" evidence="2">
    <location>
        <begin position="220"/>
        <end position="283"/>
    </location>
</feature>
<evidence type="ECO:0000256" key="2">
    <source>
        <dbReference type="SAM" id="MobiDB-lite"/>
    </source>
</evidence>
<evidence type="ECO:0000313" key="4">
    <source>
        <dbReference type="Proteomes" id="UP000807353"/>
    </source>
</evidence>
<feature type="compositionally biased region" description="Acidic residues" evidence="2">
    <location>
        <begin position="106"/>
        <end position="125"/>
    </location>
</feature>
<dbReference type="Proteomes" id="UP000807353">
    <property type="component" value="Unassembled WGS sequence"/>
</dbReference>
<dbReference type="AlphaFoldDB" id="A0A9P5Y2J7"/>
<feature type="compositionally biased region" description="Low complexity" evidence="2">
    <location>
        <begin position="257"/>
        <end position="266"/>
    </location>
</feature>
<keyword evidence="1" id="KW-0175">Coiled coil</keyword>
<feature type="region of interest" description="Disordered" evidence="2">
    <location>
        <begin position="808"/>
        <end position="852"/>
    </location>
</feature>
<feature type="region of interest" description="Disordered" evidence="2">
    <location>
        <begin position="1"/>
        <end position="206"/>
    </location>
</feature>
<feature type="region of interest" description="Disordered" evidence="2">
    <location>
        <begin position="700"/>
        <end position="727"/>
    </location>
</feature>
<protein>
    <submittedName>
        <fullName evidence="3">Uncharacterized protein</fullName>
    </submittedName>
</protein>
<keyword evidence="4" id="KW-1185">Reference proteome</keyword>